<protein>
    <recommendedName>
        <fullName evidence="4">DUF5673 domain-containing protein</fullName>
    </recommendedName>
</protein>
<gene>
    <name evidence="2" type="ORF">FZC84_08290</name>
</gene>
<feature type="transmembrane region" description="Helical" evidence="1">
    <location>
        <begin position="94"/>
        <end position="110"/>
    </location>
</feature>
<evidence type="ECO:0000256" key="1">
    <source>
        <dbReference type="SAM" id="Phobius"/>
    </source>
</evidence>
<sequence>MVDVFLLLIFIIGIYYILRYRFNLKKAAETSKDALYPKSKEEFSSILLPGEWLEMEPLTKDSKSYKVVKWGTYASMILLILLLGAVLATDWLDSRSFFTVYFFFIIISAIKHRGNFFILPKGIILNARYYPVSEVKHYEIEKIKRWHELYGLDERADNGYKLSFKIRNKVIQPNYVIIENDEQLGKIKGLLEEKGVTGA</sequence>
<dbReference type="RefSeq" id="WP_148953551.1">
    <property type="nucleotide sequence ID" value="NZ_VTEG01000004.1"/>
</dbReference>
<keyword evidence="1" id="KW-0472">Membrane</keyword>
<reference evidence="2 3" key="1">
    <citation type="submission" date="2019-08" db="EMBL/GenBank/DDBJ databases">
        <title>Bacillus genomes from the desert of Cuatro Cienegas, Coahuila.</title>
        <authorList>
            <person name="Olmedo-Alvarez G."/>
        </authorList>
    </citation>
    <scope>NUCLEOTIDE SEQUENCE [LARGE SCALE GENOMIC DNA]</scope>
    <source>
        <strain evidence="2 3">CH128b_4D</strain>
    </source>
</reference>
<dbReference type="EMBL" id="VTEG01000004">
    <property type="protein sequence ID" value="TYR99809.1"/>
    <property type="molecule type" value="Genomic_DNA"/>
</dbReference>
<dbReference type="Proteomes" id="UP000325182">
    <property type="component" value="Unassembled WGS sequence"/>
</dbReference>
<evidence type="ECO:0000313" key="3">
    <source>
        <dbReference type="Proteomes" id="UP000325182"/>
    </source>
</evidence>
<organism evidence="2 3">
    <name type="scientific">Rossellomorea vietnamensis</name>
    <dbReference type="NCBI Taxonomy" id="218284"/>
    <lineage>
        <taxon>Bacteria</taxon>
        <taxon>Bacillati</taxon>
        <taxon>Bacillota</taxon>
        <taxon>Bacilli</taxon>
        <taxon>Bacillales</taxon>
        <taxon>Bacillaceae</taxon>
        <taxon>Rossellomorea</taxon>
    </lineage>
</organism>
<keyword evidence="1" id="KW-0812">Transmembrane</keyword>
<accession>A0A5D4MCZ2</accession>
<feature type="transmembrane region" description="Helical" evidence="1">
    <location>
        <begin position="70"/>
        <end position="88"/>
    </location>
</feature>
<evidence type="ECO:0000313" key="2">
    <source>
        <dbReference type="EMBL" id="TYR99809.1"/>
    </source>
</evidence>
<comment type="caution">
    <text evidence="2">The sequence shown here is derived from an EMBL/GenBank/DDBJ whole genome shotgun (WGS) entry which is preliminary data.</text>
</comment>
<evidence type="ECO:0008006" key="4">
    <source>
        <dbReference type="Google" id="ProtNLM"/>
    </source>
</evidence>
<keyword evidence="1" id="KW-1133">Transmembrane helix</keyword>
<proteinExistence type="predicted"/>
<name>A0A5D4MCZ2_9BACI</name>
<dbReference type="AlphaFoldDB" id="A0A5D4MCZ2"/>
<feature type="transmembrane region" description="Helical" evidence="1">
    <location>
        <begin position="6"/>
        <end position="22"/>
    </location>
</feature>